<evidence type="ECO:0000256" key="1">
    <source>
        <dbReference type="ARBA" id="ARBA00004651"/>
    </source>
</evidence>
<feature type="transmembrane region" description="Helical" evidence="8">
    <location>
        <begin position="81"/>
        <end position="98"/>
    </location>
</feature>
<feature type="transmembrane region" description="Helical" evidence="8">
    <location>
        <begin position="193"/>
        <end position="212"/>
    </location>
</feature>
<dbReference type="EMBL" id="BQKE01000001">
    <property type="protein sequence ID" value="GJM61488.1"/>
    <property type="molecule type" value="Genomic_DNA"/>
</dbReference>
<accession>A0AAN4VYW9</accession>
<keyword evidence="7" id="KW-0460">Magnesium</keyword>
<dbReference type="GO" id="GO:0009103">
    <property type="term" value="P:lipopolysaccharide biosynthetic process"/>
    <property type="evidence" value="ECO:0007669"/>
    <property type="project" value="TreeGrafter"/>
</dbReference>
<evidence type="ECO:0000256" key="8">
    <source>
        <dbReference type="SAM" id="Phobius"/>
    </source>
</evidence>
<feature type="transmembrane region" description="Helical" evidence="8">
    <location>
        <begin position="248"/>
        <end position="269"/>
    </location>
</feature>
<feature type="transmembrane region" description="Helical" evidence="8">
    <location>
        <begin position="332"/>
        <end position="352"/>
    </location>
</feature>
<dbReference type="CDD" id="cd06853">
    <property type="entry name" value="GT_WecA_like"/>
    <property type="match status" value="1"/>
</dbReference>
<protein>
    <submittedName>
        <fullName evidence="9">Undecaprenyl-phosphate alpha-N-acetylglucosaminyl 1-phosphate transferase</fullName>
    </submittedName>
</protein>
<proteinExistence type="predicted"/>
<organism evidence="9 10">
    <name type="scientific">Persicobacter diffluens</name>
    <dbReference type="NCBI Taxonomy" id="981"/>
    <lineage>
        <taxon>Bacteria</taxon>
        <taxon>Pseudomonadati</taxon>
        <taxon>Bacteroidota</taxon>
        <taxon>Cytophagia</taxon>
        <taxon>Cytophagales</taxon>
        <taxon>Persicobacteraceae</taxon>
        <taxon>Persicobacter</taxon>
    </lineage>
</organism>
<name>A0AAN4VYW9_9BACT</name>
<dbReference type="GO" id="GO:0046872">
    <property type="term" value="F:metal ion binding"/>
    <property type="evidence" value="ECO:0007669"/>
    <property type="project" value="UniProtKB-KW"/>
</dbReference>
<dbReference type="Pfam" id="PF00953">
    <property type="entry name" value="Glycos_transf_4"/>
    <property type="match status" value="1"/>
</dbReference>
<feature type="transmembrane region" description="Helical" evidence="8">
    <location>
        <begin position="224"/>
        <end position="242"/>
    </location>
</feature>
<keyword evidence="3 9" id="KW-0808">Transferase</keyword>
<dbReference type="GO" id="GO:0016780">
    <property type="term" value="F:phosphotransferase activity, for other substituted phosphate groups"/>
    <property type="evidence" value="ECO:0007669"/>
    <property type="project" value="InterPro"/>
</dbReference>
<feature type="transmembrane region" description="Helical" evidence="8">
    <location>
        <begin position="134"/>
        <end position="156"/>
    </location>
</feature>
<evidence type="ECO:0000256" key="4">
    <source>
        <dbReference type="ARBA" id="ARBA00022692"/>
    </source>
</evidence>
<evidence type="ECO:0000256" key="7">
    <source>
        <dbReference type="PIRSR" id="PIRSR600715-1"/>
    </source>
</evidence>
<dbReference type="PANTHER" id="PTHR22926:SF3">
    <property type="entry name" value="UNDECAPRENYL-PHOSPHATE ALPHA-N-ACETYLGLUCOSAMINYL 1-PHOSPHATE TRANSFERASE"/>
    <property type="match status" value="1"/>
</dbReference>
<evidence type="ECO:0000256" key="5">
    <source>
        <dbReference type="ARBA" id="ARBA00022989"/>
    </source>
</evidence>
<dbReference type="GO" id="GO:0071555">
    <property type="term" value="P:cell wall organization"/>
    <property type="evidence" value="ECO:0007669"/>
    <property type="project" value="TreeGrafter"/>
</dbReference>
<keyword evidence="6 8" id="KW-0472">Membrane</keyword>
<feature type="binding site" evidence="7">
    <location>
        <position position="161"/>
    </location>
    <ligand>
        <name>Mg(2+)</name>
        <dbReference type="ChEBI" id="CHEBI:18420"/>
    </ligand>
</feature>
<keyword evidence="10" id="KW-1185">Reference proteome</keyword>
<feature type="transmembrane region" description="Helical" evidence="8">
    <location>
        <begin position="53"/>
        <end position="75"/>
    </location>
</feature>
<evidence type="ECO:0000256" key="3">
    <source>
        <dbReference type="ARBA" id="ARBA00022679"/>
    </source>
</evidence>
<feature type="transmembrane region" description="Helical" evidence="8">
    <location>
        <begin position="110"/>
        <end position="128"/>
    </location>
</feature>
<dbReference type="PANTHER" id="PTHR22926">
    <property type="entry name" value="PHOSPHO-N-ACETYLMURAMOYL-PENTAPEPTIDE-TRANSFERASE"/>
    <property type="match status" value="1"/>
</dbReference>
<evidence type="ECO:0000256" key="2">
    <source>
        <dbReference type="ARBA" id="ARBA00022475"/>
    </source>
</evidence>
<feature type="binding site" evidence="7">
    <location>
        <position position="222"/>
    </location>
    <ligand>
        <name>Mg(2+)</name>
        <dbReference type="ChEBI" id="CHEBI:18420"/>
    </ligand>
</feature>
<comment type="caution">
    <text evidence="9">The sequence shown here is derived from an EMBL/GenBank/DDBJ whole genome shotgun (WGS) entry which is preliminary data.</text>
</comment>
<keyword evidence="2" id="KW-1003">Cell membrane</keyword>
<sequence length="379" mass="41989">MDLEIYFPFELQAAVAFLAALVLAVVSIPVIIKVSLAKGLFDEPNGRSSHLRVTPTLGGVAIFISLVLPYLLFGGHFFTPMMQYIFAGIVIIFFIGIKDDILVIAPMKKLAAQILASLIVILLADIRIGSMFGIFGIASIPYAVSVVLSLFVYVVMINAINLIDGIDGLAGGMGIVLTSFLGAWFYWNGQYSLALLAIVLIAALIGFLRFNFSKGQKIFMGDTGSLLLGFILAVLNIQFIHLHEQPEALRYAFHSAPSMAVLLFSIPLFDTLRVFSVRLSQKKSPFFPDRNHIHHIFLDKGLVHWKATVLICAFNISYVLLFTYVVEALSVPMSLVFIGGLFLFYVFALKMLKMPIKGRMFVNRSEAVLDRHAQMKKRA</sequence>
<dbReference type="GO" id="GO:0044038">
    <property type="term" value="P:cell wall macromolecule biosynthetic process"/>
    <property type="evidence" value="ECO:0007669"/>
    <property type="project" value="TreeGrafter"/>
</dbReference>
<feature type="transmembrane region" description="Helical" evidence="8">
    <location>
        <begin position="168"/>
        <end position="187"/>
    </location>
</feature>
<dbReference type="PROSITE" id="PS01348">
    <property type="entry name" value="MRAY_2"/>
    <property type="match status" value="1"/>
</dbReference>
<dbReference type="InterPro" id="IPR000715">
    <property type="entry name" value="Glycosyl_transferase_4"/>
</dbReference>
<dbReference type="AlphaFoldDB" id="A0AAN4VYW9"/>
<dbReference type="GO" id="GO:0005886">
    <property type="term" value="C:plasma membrane"/>
    <property type="evidence" value="ECO:0007669"/>
    <property type="project" value="UniProtKB-SubCell"/>
</dbReference>
<gene>
    <name evidence="9" type="ORF">PEDI_20400</name>
</gene>
<comment type="subcellular location">
    <subcellularLocation>
        <location evidence="1">Cell membrane</location>
        <topology evidence="1">Multi-pass membrane protein</topology>
    </subcellularLocation>
</comment>
<feature type="transmembrane region" description="Helical" evidence="8">
    <location>
        <begin position="12"/>
        <end position="32"/>
    </location>
</feature>
<evidence type="ECO:0000313" key="10">
    <source>
        <dbReference type="Proteomes" id="UP001310022"/>
    </source>
</evidence>
<dbReference type="Proteomes" id="UP001310022">
    <property type="component" value="Unassembled WGS sequence"/>
</dbReference>
<evidence type="ECO:0000313" key="9">
    <source>
        <dbReference type="EMBL" id="GJM61488.1"/>
    </source>
</evidence>
<keyword evidence="7" id="KW-0479">Metal-binding</keyword>
<evidence type="ECO:0000256" key="6">
    <source>
        <dbReference type="ARBA" id="ARBA00023136"/>
    </source>
</evidence>
<comment type="cofactor">
    <cofactor evidence="7">
        <name>Mg(2+)</name>
        <dbReference type="ChEBI" id="CHEBI:18420"/>
    </cofactor>
</comment>
<reference evidence="9 10" key="1">
    <citation type="submission" date="2021-12" db="EMBL/GenBank/DDBJ databases">
        <title>Genome sequencing of bacteria with rrn-lacking chromosome and rrn-plasmid.</title>
        <authorList>
            <person name="Anda M."/>
            <person name="Iwasaki W."/>
        </authorList>
    </citation>
    <scope>NUCLEOTIDE SEQUENCE [LARGE SCALE GENOMIC DNA]</scope>
    <source>
        <strain evidence="9 10">NBRC 15940</strain>
    </source>
</reference>
<keyword evidence="4 8" id="KW-0812">Transmembrane</keyword>
<feature type="transmembrane region" description="Helical" evidence="8">
    <location>
        <begin position="307"/>
        <end position="326"/>
    </location>
</feature>
<dbReference type="InterPro" id="IPR018480">
    <property type="entry name" value="PNAcMuramoyl-5peptid_Trfase_CS"/>
</dbReference>
<dbReference type="RefSeq" id="WP_338237025.1">
    <property type="nucleotide sequence ID" value="NZ_BQKE01000001.1"/>
</dbReference>
<keyword evidence="5 8" id="KW-1133">Transmembrane helix</keyword>